<accession>A0A6B0UCL6</accession>
<evidence type="ECO:0000256" key="1">
    <source>
        <dbReference type="SAM" id="SignalP"/>
    </source>
</evidence>
<proteinExistence type="predicted"/>
<feature type="signal peptide" evidence="1">
    <location>
        <begin position="1"/>
        <end position="22"/>
    </location>
</feature>
<dbReference type="EMBL" id="GIFC01004834">
    <property type="protein sequence ID" value="MXU86917.1"/>
    <property type="molecule type" value="Transcribed_RNA"/>
</dbReference>
<keyword evidence="1" id="KW-0732">Signal</keyword>
<organism evidence="2">
    <name type="scientific">Ixodes ricinus</name>
    <name type="common">Common tick</name>
    <name type="synonym">Acarus ricinus</name>
    <dbReference type="NCBI Taxonomy" id="34613"/>
    <lineage>
        <taxon>Eukaryota</taxon>
        <taxon>Metazoa</taxon>
        <taxon>Ecdysozoa</taxon>
        <taxon>Arthropoda</taxon>
        <taxon>Chelicerata</taxon>
        <taxon>Arachnida</taxon>
        <taxon>Acari</taxon>
        <taxon>Parasitiformes</taxon>
        <taxon>Ixodida</taxon>
        <taxon>Ixodoidea</taxon>
        <taxon>Ixodidae</taxon>
        <taxon>Ixodinae</taxon>
        <taxon>Ixodes</taxon>
    </lineage>
</organism>
<dbReference type="PROSITE" id="PS51257">
    <property type="entry name" value="PROKAR_LIPOPROTEIN"/>
    <property type="match status" value="1"/>
</dbReference>
<feature type="chain" id="PRO_5025619106" evidence="1">
    <location>
        <begin position="23"/>
        <end position="93"/>
    </location>
</feature>
<evidence type="ECO:0000313" key="2">
    <source>
        <dbReference type="EMBL" id="MXU86917.1"/>
    </source>
</evidence>
<protein>
    <submittedName>
        <fullName evidence="2">Putative secreted protein</fullName>
    </submittedName>
</protein>
<reference evidence="2" key="1">
    <citation type="submission" date="2019-12" db="EMBL/GenBank/DDBJ databases">
        <title>An insight into the sialome of adult female Ixodes ricinus ticks feeding for 6 days.</title>
        <authorList>
            <person name="Perner J."/>
            <person name="Ribeiro J.M.C."/>
        </authorList>
    </citation>
    <scope>NUCLEOTIDE SEQUENCE</scope>
    <source>
        <strain evidence="2">Semi-engorged</strain>
        <tissue evidence="2">Salivary glands</tissue>
    </source>
</reference>
<sequence>MSRLSCWLTAFFLAACFEPRDAVICEAFLLPPPSREPTEFLLGRRKVWMALSKRLSWKILYALLPGTRTRLKYNLANRRAIFLCTTLAVEELP</sequence>
<name>A0A6B0UCL6_IXORI</name>
<dbReference type="AlphaFoldDB" id="A0A6B0UCL6"/>